<dbReference type="SUPFAM" id="SSF51735">
    <property type="entry name" value="NAD(P)-binding Rossmann-fold domains"/>
    <property type="match status" value="1"/>
</dbReference>
<proteinExistence type="predicted"/>
<dbReference type="Proteomes" id="UP000295832">
    <property type="component" value="Unassembled WGS sequence"/>
</dbReference>
<evidence type="ECO:0000313" key="2">
    <source>
        <dbReference type="EMBL" id="TDX59250.1"/>
    </source>
</evidence>
<evidence type="ECO:0000259" key="1">
    <source>
        <dbReference type="Pfam" id="PF16363"/>
    </source>
</evidence>
<dbReference type="CDD" id="cd05260">
    <property type="entry name" value="GDP_MD_SDR_e"/>
    <property type="match status" value="1"/>
</dbReference>
<name>A0A4R8HGE8_9FIRM</name>
<keyword evidence="3" id="KW-1185">Reference proteome</keyword>
<dbReference type="PANTHER" id="PTHR43000">
    <property type="entry name" value="DTDP-D-GLUCOSE 4,6-DEHYDRATASE-RELATED"/>
    <property type="match status" value="1"/>
</dbReference>
<comment type="caution">
    <text evidence="2">The sequence shown here is derived from an EMBL/GenBank/DDBJ whole genome shotgun (WGS) entry which is preliminary data.</text>
</comment>
<dbReference type="STRING" id="926561.GCA_000379025_00915"/>
<feature type="domain" description="NAD(P)-binding" evidence="1">
    <location>
        <begin position="4"/>
        <end position="304"/>
    </location>
</feature>
<evidence type="ECO:0000313" key="3">
    <source>
        <dbReference type="Proteomes" id="UP000295832"/>
    </source>
</evidence>
<dbReference type="Gene3D" id="3.40.50.720">
    <property type="entry name" value="NAD(P)-binding Rossmann-like Domain"/>
    <property type="match status" value="1"/>
</dbReference>
<dbReference type="Pfam" id="PF16363">
    <property type="entry name" value="GDP_Man_Dehyd"/>
    <property type="match status" value="1"/>
</dbReference>
<dbReference type="AlphaFoldDB" id="A0A4R8HGE8"/>
<dbReference type="RefSeq" id="WP_018248113.1">
    <property type="nucleotide sequence ID" value="NZ_SOEG01000001.1"/>
</dbReference>
<organism evidence="2 3">
    <name type="scientific">Orenia marismortui</name>
    <dbReference type="NCBI Taxonomy" id="46469"/>
    <lineage>
        <taxon>Bacteria</taxon>
        <taxon>Bacillati</taxon>
        <taxon>Bacillota</taxon>
        <taxon>Clostridia</taxon>
        <taxon>Halanaerobiales</taxon>
        <taxon>Halobacteroidaceae</taxon>
        <taxon>Orenia</taxon>
    </lineage>
</organism>
<dbReference type="Gene3D" id="3.90.25.10">
    <property type="entry name" value="UDP-galactose 4-epimerase, domain 1"/>
    <property type="match status" value="1"/>
</dbReference>
<dbReference type="InterPro" id="IPR016040">
    <property type="entry name" value="NAD(P)-bd_dom"/>
</dbReference>
<protein>
    <submittedName>
        <fullName evidence="2">GDP-4-dehydro-6-deoxy-D-mannose reductase</fullName>
    </submittedName>
</protein>
<accession>A0A4R8HGE8</accession>
<dbReference type="InterPro" id="IPR036291">
    <property type="entry name" value="NAD(P)-bd_dom_sf"/>
</dbReference>
<sequence>MKALITGIDGFVGRYLVKYLLLNNIEVYGTYLDRIDKNEFANELKLLQMDISNKERVGSILEEVNPDYIIHLAAQSSASISWENPQLTMGVNVNGTINLLEGIRELDLDPRVLLVGSSEEYGFIKSEDIPVNEAQDLRPGNPYAVSKIAQTKIGEVYARAYNLDIIMVRAFNHIGPKQRPTFVASDFAKRIAEIEQGIIDPVLMVGNLDAKRDFTDVRDIVKAYYLLLKEGIQGELYNVGSGNSYAIQYILDTLLSLADVEIEIKTDPSRMRPSDVPIVECDNSKLVKLTEWKANYTIEETLEDVLNYWRENI</sequence>
<reference evidence="2 3" key="1">
    <citation type="submission" date="2019-03" db="EMBL/GenBank/DDBJ databases">
        <title>Subsurface microbial communities from deep shales in Ohio and West Virginia, USA.</title>
        <authorList>
            <person name="Wrighton K."/>
        </authorList>
    </citation>
    <scope>NUCLEOTIDE SEQUENCE [LARGE SCALE GENOMIC DNA]</scope>
    <source>
        <strain evidence="2 3">MSL 6dP</strain>
    </source>
</reference>
<dbReference type="EMBL" id="SOEG01000001">
    <property type="protein sequence ID" value="TDX59250.1"/>
    <property type="molecule type" value="Genomic_DNA"/>
</dbReference>
<gene>
    <name evidence="2" type="ORF">C7959_101137</name>
</gene>